<keyword evidence="2" id="KW-0472">Membrane</keyword>
<evidence type="ECO:0000256" key="2">
    <source>
        <dbReference type="SAM" id="Phobius"/>
    </source>
</evidence>
<dbReference type="InterPro" id="IPR029787">
    <property type="entry name" value="Nucleotide_cyclase"/>
</dbReference>
<reference evidence="4 5" key="1">
    <citation type="submission" date="2022-11" db="EMBL/GenBank/DDBJ databases">
        <title>Haliovirga abyssi gen. nov., sp. nov., a mesophilic fermentative bacterium isolated from the Iheya North hydrothermal field and the proposal of Haliovirgaceae fam. nov.</title>
        <authorList>
            <person name="Miyazaki U."/>
            <person name="Tame A."/>
            <person name="Miyazaki J."/>
            <person name="Takai K."/>
            <person name="Sawayama S."/>
            <person name="Kitajima M."/>
            <person name="Okamoto A."/>
            <person name="Nakagawa S."/>
        </authorList>
    </citation>
    <scope>NUCLEOTIDE SEQUENCE [LARGE SCALE GENOMIC DNA]</scope>
    <source>
        <strain evidence="4 5">IC12</strain>
        <plasmid evidence="4 5">pHIC</plasmid>
    </source>
</reference>
<dbReference type="RefSeq" id="WP_307905582.1">
    <property type="nucleotide sequence ID" value="NZ_AP027060.1"/>
</dbReference>
<geneLocation type="plasmid" evidence="4 5">
    <name>pHIC</name>
</geneLocation>
<sequence>MKIKSKFFILNTIFLLIFIFLIYFFYCYQKNKIYNKTLNTLKKDNNVINELIQGSLDVSIKSYLRGIAEKNRDITVKLYNNFKNNIITEQEAKKRLFELFFSQKIADSGYIYIVNSKGDLVYHPSKFFNHKNLKNYDFIKRQINHKNGFIKYKFASYDYQRPENKVLYMAYFKPWDWIISVSAKRNELKSLININDFRNQILALKFGKTGYSYVIDSKGNLIIHPYLQGTNILNAKDEKNHYFIKEVVKNKNGIIKYPWKNKKNKKTSYKLVVYSYIPSMDWIIASGGYFNEFNDELNSFQLLILLIITIYILNIIIINLLLNRIMFRPLKEFLNKIKNINISKKYLPLKIHSKSEIGLLSVEFNRMIIRIKNHTKNLESLVLEKTKDLHRANSNLKKINQQLNEKNNVLFKTATTDKLTGIYNRSYLINAFEKEFAKCKRHNINLSCIMIDIDFFKNVNDTYGHLTGDFVLENTAKNIHDSLRKEDIFGRYGGEEFLVILPNTSIEQAENVAEKIRKNIERTKYSNNNNSLNVTLSLGVSNIFIDNPKNIDNMILNSDIALYESKNSGRNKTTVYTKKEEV</sequence>
<dbReference type="Proteomes" id="UP001321582">
    <property type="component" value="Plasmid pHIC"/>
</dbReference>
<protein>
    <recommendedName>
        <fullName evidence="3">GGDEF domain-containing protein</fullName>
    </recommendedName>
</protein>
<keyword evidence="2" id="KW-1133">Transmembrane helix</keyword>
<organism evidence="4 5">
    <name type="scientific">Haliovirga abyssi</name>
    <dbReference type="NCBI Taxonomy" id="2996794"/>
    <lineage>
        <taxon>Bacteria</taxon>
        <taxon>Fusobacteriati</taxon>
        <taxon>Fusobacteriota</taxon>
        <taxon>Fusobacteriia</taxon>
        <taxon>Fusobacteriales</taxon>
        <taxon>Haliovirgaceae</taxon>
        <taxon>Haliovirga</taxon>
    </lineage>
</organism>
<dbReference type="FunFam" id="3.30.70.270:FF:000001">
    <property type="entry name" value="Diguanylate cyclase domain protein"/>
    <property type="match status" value="1"/>
</dbReference>
<name>A0AAU9DSU6_9FUSO</name>
<dbReference type="GO" id="GO:1902201">
    <property type="term" value="P:negative regulation of bacterial-type flagellum-dependent cell motility"/>
    <property type="evidence" value="ECO:0007669"/>
    <property type="project" value="TreeGrafter"/>
</dbReference>
<dbReference type="PROSITE" id="PS50887">
    <property type="entry name" value="GGDEF"/>
    <property type="match status" value="1"/>
</dbReference>
<evidence type="ECO:0000313" key="4">
    <source>
        <dbReference type="EMBL" id="BDU51718.1"/>
    </source>
</evidence>
<feature type="transmembrane region" description="Helical" evidence="2">
    <location>
        <begin position="271"/>
        <end position="290"/>
    </location>
</feature>
<dbReference type="GO" id="GO:0043709">
    <property type="term" value="P:cell adhesion involved in single-species biofilm formation"/>
    <property type="evidence" value="ECO:0007669"/>
    <property type="project" value="TreeGrafter"/>
</dbReference>
<dbReference type="CDD" id="cd12912">
    <property type="entry name" value="PDC2_MCP_like"/>
    <property type="match status" value="2"/>
</dbReference>
<proteinExistence type="predicted"/>
<dbReference type="GO" id="GO:0052621">
    <property type="term" value="F:diguanylate cyclase activity"/>
    <property type="evidence" value="ECO:0007669"/>
    <property type="project" value="TreeGrafter"/>
</dbReference>
<dbReference type="CDD" id="cd01949">
    <property type="entry name" value="GGDEF"/>
    <property type="match status" value="1"/>
</dbReference>
<dbReference type="InterPro" id="IPR000160">
    <property type="entry name" value="GGDEF_dom"/>
</dbReference>
<accession>A0AAU9DSU6</accession>
<evidence type="ECO:0000259" key="3">
    <source>
        <dbReference type="PROSITE" id="PS50887"/>
    </source>
</evidence>
<gene>
    <name evidence="4" type="ORF">HLVA_22870</name>
</gene>
<keyword evidence="5" id="KW-1185">Reference proteome</keyword>
<dbReference type="SMART" id="SM00267">
    <property type="entry name" value="GGDEF"/>
    <property type="match status" value="1"/>
</dbReference>
<dbReference type="Gene3D" id="3.30.450.20">
    <property type="entry name" value="PAS domain"/>
    <property type="match status" value="2"/>
</dbReference>
<dbReference type="InterPro" id="IPR004010">
    <property type="entry name" value="Double_Cache_2"/>
</dbReference>
<dbReference type="PANTHER" id="PTHR45138:SF9">
    <property type="entry name" value="DIGUANYLATE CYCLASE DGCM-RELATED"/>
    <property type="match status" value="1"/>
</dbReference>
<dbReference type="Pfam" id="PF00990">
    <property type="entry name" value="GGDEF"/>
    <property type="match status" value="1"/>
</dbReference>
<feature type="transmembrane region" description="Helical" evidence="2">
    <location>
        <begin position="302"/>
        <end position="322"/>
    </location>
</feature>
<feature type="domain" description="GGDEF" evidence="3">
    <location>
        <begin position="444"/>
        <end position="578"/>
    </location>
</feature>
<evidence type="ECO:0000256" key="1">
    <source>
        <dbReference type="SAM" id="Coils"/>
    </source>
</evidence>
<evidence type="ECO:0000313" key="5">
    <source>
        <dbReference type="Proteomes" id="UP001321582"/>
    </source>
</evidence>
<dbReference type="GO" id="GO:0005886">
    <property type="term" value="C:plasma membrane"/>
    <property type="evidence" value="ECO:0007669"/>
    <property type="project" value="TreeGrafter"/>
</dbReference>
<dbReference type="SUPFAM" id="SSF55073">
    <property type="entry name" value="Nucleotide cyclase"/>
    <property type="match status" value="1"/>
</dbReference>
<dbReference type="Pfam" id="PF08269">
    <property type="entry name" value="dCache_2"/>
    <property type="match status" value="1"/>
</dbReference>
<dbReference type="NCBIfam" id="TIGR00254">
    <property type="entry name" value="GGDEF"/>
    <property type="match status" value="1"/>
</dbReference>
<dbReference type="KEGG" id="haby:HLVA_22870"/>
<dbReference type="Gene3D" id="3.30.70.270">
    <property type="match status" value="1"/>
</dbReference>
<dbReference type="Gene3D" id="6.10.340.10">
    <property type="match status" value="1"/>
</dbReference>
<dbReference type="EMBL" id="AP027060">
    <property type="protein sequence ID" value="BDU51718.1"/>
    <property type="molecule type" value="Genomic_DNA"/>
</dbReference>
<feature type="transmembrane region" description="Helical" evidence="2">
    <location>
        <begin position="6"/>
        <end position="26"/>
    </location>
</feature>
<dbReference type="InterPro" id="IPR050469">
    <property type="entry name" value="Diguanylate_Cyclase"/>
</dbReference>
<keyword evidence="2" id="KW-0812">Transmembrane</keyword>
<dbReference type="AlphaFoldDB" id="A0AAU9DSU6"/>
<feature type="coiled-coil region" evidence="1">
    <location>
        <begin position="382"/>
        <end position="409"/>
    </location>
</feature>
<keyword evidence="4" id="KW-0614">Plasmid</keyword>
<dbReference type="InterPro" id="IPR043128">
    <property type="entry name" value="Rev_trsase/Diguanyl_cyclase"/>
</dbReference>
<dbReference type="PANTHER" id="PTHR45138">
    <property type="entry name" value="REGULATORY COMPONENTS OF SENSORY TRANSDUCTION SYSTEM"/>
    <property type="match status" value="1"/>
</dbReference>
<keyword evidence="1" id="KW-0175">Coiled coil</keyword>